<evidence type="ECO:0000313" key="3">
    <source>
        <dbReference type="Proteomes" id="UP001064489"/>
    </source>
</evidence>
<feature type="compositionally biased region" description="Basic and acidic residues" evidence="1">
    <location>
        <begin position="15"/>
        <end position="42"/>
    </location>
</feature>
<feature type="region of interest" description="Disordered" evidence="1">
    <location>
        <begin position="1"/>
        <end position="42"/>
    </location>
</feature>
<comment type="caution">
    <text evidence="2">The sequence shown here is derived from an EMBL/GenBank/DDBJ whole genome shotgun (WGS) entry which is preliminary data.</text>
</comment>
<sequence length="105" mass="11530">MIPMDGTLEPSLLGKEMKGKETKTKGKETKEGKGKEQHAKHSLLEGGLSRGVEFKASIVVISLTQLIILRQRSFQGKQKGIPFFDGFSSSHFCSFHTSGYLDNAS</sequence>
<dbReference type="AlphaFoldDB" id="A0AAD5JQI7"/>
<keyword evidence="3" id="KW-1185">Reference proteome</keyword>
<name>A0AAD5JQI7_ACENE</name>
<dbReference type="Proteomes" id="UP001064489">
    <property type="component" value="Chromosome 13"/>
</dbReference>
<reference evidence="2 3" key="1">
    <citation type="journal article" date="2022" name="Plant J.">
        <title>Strategies of tolerance reflected in two North American maple genomes.</title>
        <authorList>
            <person name="McEvoy S.L."/>
            <person name="Sezen U.U."/>
            <person name="Trouern-Trend A."/>
            <person name="McMahon S.M."/>
            <person name="Schaberg P.G."/>
            <person name="Yang J."/>
            <person name="Wegrzyn J.L."/>
            <person name="Swenson N.G."/>
        </authorList>
    </citation>
    <scope>NUCLEOTIDE SEQUENCE [LARGE SCALE GENOMIC DNA]</scope>
    <source>
        <strain evidence="2">91603</strain>
    </source>
</reference>
<accession>A0AAD5JQI7</accession>
<proteinExistence type="predicted"/>
<gene>
    <name evidence="2" type="ORF">LWI28_016629</name>
</gene>
<evidence type="ECO:0000256" key="1">
    <source>
        <dbReference type="SAM" id="MobiDB-lite"/>
    </source>
</evidence>
<evidence type="ECO:0000313" key="2">
    <source>
        <dbReference type="EMBL" id="KAI9198480.1"/>
    </source>
</evidence>
<protein>
    <submittedName>
        <fullName evidence="2">Uncharacterized protein</fullName>
    </submittedName>
</protein>
<dbReference type="EMBL" id="JAJSOW010000002">
    <property type="protein sequence ID" value="KAI9198480.1"/>
    <property type="molecule type" value="Genomic_DNA"/>
</dbReference>
<organism evidence="2 3">
    <name type="scientific">Acer negundo</name>
    <name type="common">Box elder</name>
    <dbReference type="NCBI Taxonomy" id="4023"/>
    <lineage>
        <taxon>Eukaryota</taxon>
        <taxon>Viridiplantae</taxon>
        <taxon>Streptophyta</taxon>
        <taxon>Embryophyta</taxon>
        <taxon>Tracheophyta</taxon>
        <taxon>Spermatophyta</taxon>
        <taxon>Magnoliopsida</taxon>
        <taxon>eudicotyledons</taxon>
        <taxon>Gunneridae</taxon>
        <taxon>Pentapetalae</taxon>
        <taxon>rosids</taxon>
        <taxon>malvids</taxon>
        <taxon>Sapindales</taxon>
        <taxon>Sapindaceae</taxon>
        <taxon>Hippocastanoideae</taxon>
        <taxon>Acereae</taxon>
        <taxon>Acer</taxon>
    </lineage>
</organism>